<gene>
    <name evidence="1" type="ordered locus">Reut_A1132</name>
</gene>
<protein>
    <submittedName>
        <fullName evidence="1">Uncharacterized protein</fullName>
    </submittedName>
</protein>
<dbReference type="AlphaFoldDB" id="Q473C3"/>
<name>Q473C3_CUPPJ</name>
<accession>Q473C3</accession>
<reference evidence="1" key="1">
    <citation type="submission" date="2005-08" db="EMBL/GenBank/DDBJ databases">
        <title>Complete sequence of Chromosome1 of Ralstonia eutropha JMP134.</title>
        <authorList>
            <person name="Copeland A."/>
            <person name="Lucas S."/>
            <person name="Lapidus A."/>
            <person name="Barry K."/>
            <person name="Detter J.C."/>
            <person name="Glavina T."/>
            <person name="Hammon N."/>
            <person name="Israni S."/>
            <person name="Pitluck S."/>
            <person name="Goltsman E."/>
            <person name="Martinez M."/>
            <person name="Schmutz J."/>
            <person name="Larimer F."/>
            <person name="Land M."/>
            <person name="Lykidis A."/>
            <person name="Richardson P."/>
        </authorList>
    </citation>
    <scope>NUCLEOTIDE SEQUENCE</scope>
    <source>
        <strain evidence="1">JMP134</strain>
    </source>
</reference>
<dbReference type="STRING" id="264198.Reut_A1132"/>
<dbReference type="EMBL" id="CP000090">
    <property type="protein sequence ID" value="AAZ60510.1"/>
    <property type="molecule type" value="Genomic_DNA"/>
</dbReference>
<dbReference type="KEGG" id="reu:Reut_A1132"/>
<organism evidence="1">
    <name type="scientific">Cupriavidus pinatubonensis (strain JMP 134 / LMG 1197)</name>
    <name type="common">Cupriavidus necator (strain JMP 134)</name>
    <dbReference type="NCBI Taxonomy" id="264198"/>
    <lineage>
        <taxon>Bacteria</taxon>
        <taxon>Pseudomonadati</taxon>
        <taxon>Pseudomonadota</taxon>
        <taxon>Betaproteobacteria</taxon>
        <taxon>Burkholderiales</taxon>
        <taxon>Burkholderiaceae</taxon>
        <taxon>Cupriavidus</taxon>
    </lineage>
</organism>
<sequence length="101" mass="11021">MLLLDPMPTQAALQSESRRLGRPIHAIPSHTKYQERRLAMNIGFIGAGTVTKVFGRHLVQKVINSVGVVAIDLGSIAERSAMHEAGAPLSGLDLHFVKRLR</sequence>
<proteinExistence type="predicted"/>
<evidence type="ECO:0000313" key="1">
    <source>
        <dbReference type="EMBL" id="AAZ60510.1"/>
    </source>
</evidence>
<dbReference type="HOGENOM" id="CLU_2286821_0_0_4"/>